<evidence type="ECO:0000313" key="3">
    <source>
        <dbReference type="Proteomes" id="UP000023152"/>
    </source>
</evidence>
<accession>X6NBL6</accession>
<feature type="transmembrane region" description="Helical" evidence="1">
    <location>
        <begin position="43"/>
        <end position="64"/>
    </location>
</feature>
<dbReference type="AlphaFoldDB" id="X6NBL6"/>
<name>X6NBL6_RETFI</name>
<gene>
    <name evidence="2" type="ORF">RFI_13486</name>
</gene>
<keyword evidence="1" id="KW-1133">Transmembrane helix</keyword>
<evidence type="ECO:0000313" key="2">
    <source>
        <dbReference type="EMBL" id="ETO23695.1"/>
    </source>
</evidence>
<evidence type="ECO:0008006" key="4">
    <source>
        <dbReference type="Google" id="ProtNLM"/>
    </source>
</evidence>
<keyword evidence="1" id="KW-0472">Membrane</keyword>
<reference evidence="2 3" key="1">
    <citation type="journal article" date="2013" name="Curr. Biol.">
        <title>The Genome of the Foraminiferan Reticulomyxa filosa.</title>
        <authorList>
            <person name="Glockner G."/>
            <person name="Hulsmann N."/>
            <person name="Schleicher M."/>
            <person name="Noegel A.A."/>
            <person name="Eichinger L."/>
            <person name="Gallinger C."/>
            <person name="Pawlowski J."/>
            <person name="Sierra R."/>
            <person name="Euteneuer U."/>
            <person name="Pillet L."/>
            <person name="Moustafa A."/>
            <person name="Platzer M."/>
            <person name="Groth M."/>
            <person name="Szafranski K."/>
            <person name="Schliwa M."/>
        </authorList>
    </citation>
    <scope>NUCLEOTIDE SEQUENCE [LARGE SCALE GENOMIC DNA]</scope>
</reference>
<dbReference type="Proteomes" id="UP000023152">
    <property type="component" value="Unassembled WGS sequence"/>
</dbReference>
<evidence type="ECO:0000256" key="1">
    <source>
        <dbReference type="SAM" id="Phobius"/>
    </source>
</evidence>
<comment type="caution">
    <text evidence="2">The sequence shown here is derived from an EMBL/GenBank/DDBJ whole genome shotgun (WGS) entry which is preliminary data.</text>
</comment>
<proteinExistence type="predicted"/>
<sequence>MKKPMKPITKNPIDVATANFLNSLHTTKKCFQTHHQQKKKKHIYLLSQVLYICISCLSLLDIWAKACNFDCYQTQHQNNNQLTFYNRQQKILLQIFAILFIKKISTSRGKSKSCCLINIWKKFCDSKFLNYIYTYCKI</sequence>
<keyword evidence="3" id="KW-1185">Reference proteome</keyword>
<keyword evidence="1" id="KW-0812">Transmembrane</keyword>
<protein>
    <recommendedName>
        <fullName evidence="4">Transmembrane protein</fullName>
    </recommendedName>
</protein>
<dbReference type="EMBL" id="ASPP01009761">
    <property type="protein sequence ID" value="ETO23695.1"/>
    <property type="molecule type" value="Genomic_DNA"/>
</dbReference>
<organism evidence="2 3">
    <name type="scientific">Reticulomyxa filosa</name>
    <dbReference type="NCBI Taxonomy" id="46433"/>
    <lineage>
        <taxon>Eukaryota</taxon>
        <taxon>Sar</taxon>
        <taxon>Rhizaria</taxon>
        <taxon>Retaria</taxon>
        <taxon>Foraminifera</taxon>
        <taxon>Monothalamids</taxon>
        <taxon>Reticulomyxidae</taxon>
        <taxon>Reticulomyxa</taxon>
    </lineage>
</organism>